<reference evidence="2" key="2">
    <citation type="submission" date="2023-06" db="EMBL/GenBank/DDBJ databases">
        <authorList>
            <consortium name="Lawrence Berkeley National Laboratory"/>
            <person name="Haridas S."/>
            <person name="Hensen N."/>
            <person name="Bonometti L."/>
            <person name="Westerberg I."/>
            <person name="Brannstrom I.O."/>
            <person name="Guillou S."/>
            <person name="Cros-Aarteil S."/>
            <person name="Calhoun S."/>
            <person name="Kuo A."/>
            <person name="Mondo S."/>
            <person name="Pangilinan J."/>
            <person name="Riley R."/>
            <person name="Labutti K."/>
            <person name="Andreopoulos B."/>
            <person name="Lipzen A."/>
            <person name="Chen C."/>
            <person name="Yanf M."/>
            <person name="Daum C."/>
            <person name="Ng V."/>
            <person name="Clum A."/>
            <person name="Steindorff A."/>
            <person name="Ohm R."/>
            <person name="Martin F."/>
            <person name="Silar P."/>
            <person name="Natvig D."/>
            <person name="Lalanne C."/>
            <person name="Gautier V."/>
            <person name="Ament-Velasquez S.L."/>
            <person name="Kruys A."/>
            <person name="Hutchinson M.I."/>
            <person name="Powell A.J."/>
            <person name="Barry K."/>
            <person name="Miller A.N."/>
            <person name="Grigoriev I.V."/>
            <person name="Debuchy R."/>
            <person name="Gladieux P."/>
            <person name="Thoren M.H."/>
            <person name="Johannesson H."/>
        </authorList>
    </citation>
    <scope>NUCLEOTIDE SEQUENCE</scope>
    <source>
        <strain evidence="2">CBS 958.72</strain>
    </source>
</reference>
<gene>
    <name evidence="2" type="ORF">B0T24DRAFT_575363</name>
</gene>
<name>A0AAE0KBZ3_9PEZI</name>
<dbReference type="AlphaFoldDB" id="A0AAE0KBZ3"/>
<keyword evidence="1" id="KW-0812">Transmembrane</keyword>
<feature type="transmembrane region" description="Helical" evidence="1">
    <location>
        <begin position="563"/>
        <end position="584"/>
    </location>
</feature>
<dbReference type="Pfam" id="PF11915">
    <property type="entry name" value="DUF3433"/>
    <property type="match status" value="2"/>
</dbReference>
<dbReference type="InterPro" id="IPR021840">
    <property type="entry name" value="DUF3433"/>
</dbReference>
<feature type="transmembrane region" description="Helical" evidence="1">
    <location>
        <begin position="596"/>
        <end position="619"/>
    </location>
</feature>
<keyword evidence="1" id="KW-1133">Transmembrane helix</keyword>
<feature type="transmembrane region" description="Helical" evidence="1">
    <location>
        <begin position="268"/>
        <end position="290"/>
    </location>
</feature>
<dbReference type="EMBL" id="JAULSN010000004">
    <property type="protein sequence ID" value="KAK3373126.1"/>
    <property type="molecule type" value="Genomic_DNA"/>
</dbReference>
<evidence type="ECO:0000256" key="1">
    <source>
        <dbReference type="SAM" id="Phobius"/>
    </source>
</evidence>
<dbReference type="PANTHER" id="PTHR37544">
    <property type="entry name" value="SPRAY-RELATED"/>
    <property type="match status" value="1"/>
</dbReference>
<proteinExistence type="predicted"/>
<evidence type="ECO:0000313" key="3">
    <source>
        <dbReference type="Proteomes" id="UP001287356"/>
    </source>
</evidence>
<organism evidence="2 3">
    <name type="scientific">Lasiosphaeria ovina</name>
    <dbReference type="NCBI Taxonomy" id="92902"/>
    <lineage>
        <taxon>Eukaryota</taxon>
        <taxon>Fungi</taxon>
        <taxon>Dikarya</taxon>
        <taxon>Ascomycota</taxon>
        <taxon>Pezizomycotina</taxon>
        <taxon>Sordariomycetes</taxon>
        <taxon>Sordariomycetidae</taxon>
        <taxon>Sordariales</taxon>
        <taxon>Lasiosphaeriaceae</taxon>
        <taxon>Lasiosphaeria</taxon>
    </lineage>
</organism>
<dbReference type="Proteomes" id="UP001287356">
    <property type="component" value="Unassembled WGS sequence"/>
</dbReference>
<sequence length="697" mass="74711">MANAYYDCVGDFGDAALAQIQGQGKTSHHGYGPGQAAFSVSLWMPALVTQTDSPPPATTAIVRVTRSFEAVSQLPDGREVTYTNTATVFIAEPAVWQTAVVTTLTDSHGHPTATTTSFPRGMLVGTQNVVVTLRDANGSPTATVTTPAPLSTHVVTLTNSAGASTATVTEYASFPDVGTDTPVARVPVRSDYFVGSFVPVLLATLLSIMIETVDSQLKSLLPFHALTRPGGALARHSLSLSTAGPASRVNSLRLLYRFREPLSFLGDLLVLGASVLTALSSEVVTIEWFGSCNNNSYYGCFIMLSVYKTRVGVALALLVFMAIVAAVLAVVLFRWHTGVAAPPWSIASLAALVAGCRHTRELLQSVELRDGERYVPPERFREQLQGWRFALGASKDGLDYGITVVAADGQAQAQAQAQAQDGLSKSAPAAAFSGEKISSQKNLLGWIGRHPKVYDYTIQTVFLLILAALLGVILRYDTVMATVEDSAFEAFMDSQNFGVRFVFTGVGVIITFFWDYLFARTSAMNLYQKMSRRPQRAASSILASPTTTVFGSLGRAVADGDVLTGAVAAATVLSKFTPILLSNIPFKPTQTWQTHYVCAWATVAVLAFMLAVLLAALAARVCRPGPPLPAEPGCSVAEALYYVCDSHLLRDYEGLARLGVADRNRRVVQMGRRYRFGTMVGVSGRTRIGVDYADAKE</sequence>
<feature type="transmembrane region" description="Helical" evidence="1">
    <location>
        <begin position="456"/>
        <end position="477"/>
    </location>
</feature>
<reference evidence="2" key="1">
    <citation type="journal article" date="2023" name="Mol. Phylogenet. Evol.">
        <title>Genome-scale phylogeny and comparative genomics of the fungal order Sordariales.</title>
        <authorList>
            <person name="Hensen N."/>
            <person name="Bonometti L."/>
            <person name="Westerberg I."/>
            <person name="Brannstrom I.O."/>
            <person name="Guillou S."/>
            <person name="Cros-Aarteil S."/>
            <person name="Calhoun S."/>
            <person name="Haridas S."/>
            <person name="Kuo A."/>
            <person name="Mondo S."/>
            <person name="Pangilinan J."/>
            <person name="Riley R."/>
            <person name="LaButti K."/>
            <person name="Andreopoulos B."/>
            <person name="Lipzen A."/>
            <person name="Chen C."/>
            <person name="Yan M."/>
            <person name="Daum C."/>
            <person name="Ng V."/>
            <person name="Clum A."/>
            <person name="Steindorff A."/>
            <person name="Ohm R.A."/>
            <person name="Martin F."/>
            <person name="Silar P."/>
            <person name="Natvig D.O."/>
            <person name="Lalanne C."/>
            <person name="Gautier V."/>
            <person name="Ament-Velasquez S.L."/>
            <person name="Kruys A."/>
            <person name="Hutchinson M.I."/>
            <person name="Powell A.J."/>
            <person name="Barry K."/>
            <person name="Miller A.N."/>
            <person name="Grigoriev I.V."/>
            <person name="Debuchy R."/>
            <person name="Gladieux P."/>
            <person name="Hiltunen Thoren M."/>
            <person name="Johannesson H."/>
        </authorList>
    </citation>
    <scope>NUCLEOTIDE SEQUENCE</scope>
    <source>
        <strain evidence="2">CBS 958.72</strain>
    </source>
</reference>
<dbReference type="PANTHER" id="PTHR37544:SF3">
    <property type="entry name" value="SPRAY"/>
    <property type="match status" value="1"/>
</dbReference>
<feature type="transmembrane region" description="Helical" evidence="1">
    <location>
        <begin position="311"/>
        <end position="333"/>
    </location>
</feature>
<accession>A0AAE0KBZ3</accession>
<feature type="transmembrane region" description="Helical" evidence="1">
    <location>
        <begin position="192"/>
        <end position="210"/>
    </location>
</feature>
<keyword evidence="3" id="KW-1185">Reference proteome</keyword>
<protein>
    <submittedName>
        <fullName evidence="2">Uncharacterized protein</fullName>
    </submittedName>
</protein>
<feature type="transmembrane region" description="Helical" evidence="1">
    <location>
        <begin position="497"/>
        <end position="517"/>
    </location>
</feature>
<evidence type="ECO:0000313" key="2">
    <source>
        <dbReference type="EMBL" id="KAK3373126.1"/>
    </source>
</evidence>
<keyword evidence="1" id="KW-0472">Membrane</keyword>
<comment type="caution">
    <text evidence="2">The sequence shown here is derived from an EMBL/GenBank/DDBJ whole genome shotgun (WGS) entry which is preliminary data.</text>
</comment>